<dbReference type="Proteomes" id="UP000235392">
    <property type="component" value="Unassembled WGS sequence"/>
</dbReference>
<evidence type="ECO:0000313" key="3">
    <source>
        <dbReference type="Proteomes" id="UP000235392"/>
    </source>
</evidence>
<accession>A0A2N5UYI4</accession>
<proteinExistence type="predicted"/>
<evidence type="ECO:0000313" key="2">
    <source>
        <dbReference type="EMBL" id="PLW42784.1"/>
    </source>
</evidence>
<protein>
    <submittedName>
        <fullName evidence="2">Uncharacterized protein</fullName>
    </submittedName>
</protein>
<feature type="compositionally biased region" description="Polar residues" evidence="1">
    <location>
        <begin position="146"/>
        <end position="157"/>
    </location>
</feature>
<reference evidence="2 3" key="1">
    <citation type="submission" date="2017-11" db="EMBL/GenBank/DDBJ databases">
        <title>De novo assembly and phasing of dikaryotic genomes from two isolates of Puccinia coronata f. sp. avenae, the causal agent of oat crown rust.</title>
        <authorList>
            <person name="Miller M.E."/>
            <person name="Zhang Y."/>
            <person name="Omidvar V."/>
            <person name="Sperschneider J."/>
            <person name="Schwessinger B."/>
            <person name="Raley C."/>
            <person name="Palmer J.M."/>
            <person name="Garnica D."/>
            <person name="Upadhyaya N."/>
            <person name="Rathjen J."/>
            <person name="Taylor J.M."/>
            <person name="Park R.F."/>
            <person name="Dodds P.N."/>
            <person name="Hirsch C.D."/>
            <person name="Kianian S.F."/>
            <person name="Figueroa M."/>
        </authorList>
    </citation>
    <scope>NUCLEOTIDE SEQUENCE [LARGE SCALE GENOMIC DNA]</scope>
    <source>
        <strain evidence="2">12SD80</strain>
    </source>
</reference>
<comment type="caution">
    <text evidence="2">The sequence shown here is derived from an EMBL/GenBank/DDBJ whole genome shotgun (WGS) entry which is preliminary data.</text>
</comment>
<sequence length="179" mass="20505">MRTLSTKAQLLILHSGLPVQYWSLACNAAAYIQNRVFNRSRNGHVVHRIINTHNVTFNKAIFPKKVSNDPITFSIKQEEEEKTPTDTQAPNSLDTKESSDKANPILQQETPADQFTLKVIPPKPPIDHPDNPNYQRRSTRIANRGAQANTTKRSLIQQAEYDNPKFKPKRFRDIQQSKF</sequence>
<dbReference type="EMBL" id="PGCI01000075">
    <property type="protein sequence ID" value="PLW42784.1"/>
    <property type="molecule type" value="Genomic_DNA"/>
</dbReference>
<dbReference type="AlphaFoldDB" id="A0A2N5UYI4"/>
<evidence type="ECO:0000256" key="1">
    <source>
        <dbReference type="SAM" id="MobiDB-lite"/>
    </source>
</evidence>
<gene>
    <name evidence="2" type="ORF">PCASD_06869</name>
</gene>
<feature type="region of interest" description="Disordered" evidence="1">
    <location>
        <begin position="75"/>
        <end position="179"/>
    </location>
</feature>
<name>A0A2N5UYI4_9BASI</name>
<organism evidence="2 3">
    <name type="scientific">Puccinia coronata f. sp. avenae</name>
    <dbReference type="NCBI Taxonomy" id="200324"/>
    <lineage>
        <taxon>Eukaryota</taxon>
        <taxon>Fungi</taxon>
        <taxon>Dikarya</taxon>
        <taxon>Basidiomycota</taxon>
        <taxon>Pucciniomycotina</taxon>
        <taxon>Pucciniomycetes</taxon>
        <taxon>Pucciniales</taxon>
        <taxon>Pucciniaceae</taxon>
        <taxon>Puccinia</taxon>
    </lineage>
</organism>
<dbReference type="PROSITE" id="PS51257">
    <property type="entry name" value="PROKAR_LIPOPROTEIN"/>
    <property type="match status" value="1"/>
</dbReference>